<evidence type="ECO:0000256" key="5">
    <source>
        <dbReference type="ARBA" id="ARBA00023242"/>
    </source>
</evidence>
<keyword evidence="2" id="KW-0805">Transcription regulation</keyword>
<dbReference type="SMART" id="SM00380">
    <property type="entry name" value="AP2"/>
    <property type="match status" value="1"/>
</dbReference>
<dbReference type="InterPro" id="IPR036955">
    <property type="entry name" value="AP2/ERF_dom_sf"/>
</dbReference>
<dbReference type="Gene3D" id="3.30.730.10">
    <property type="entry name" value="AP2/ERF domain"/>
    <property type="match status" value="1"/>
</dbReference>
<dbReference type="SUPFAM" id="SSF54171">
    <property type="entry name" value="DNA-binding domain"/>
    <property type="match status" value="1"/>
</dbReference>
<dbReference type="FunFam" id="3.30.730.10:FF:000001">
    <property type="entry name" value="Ethylene-responsive transcription factor 2"/>
    <property type="match status" value="1"/>
</dbReference>
<feature type="compositionally biased region" description="Low complexity" evidence="6">
    <location>
        <begin position="1"/>
        <end position="11"/>
    </location>
</feature>
<protein>
    <submittedName>
        <fullName evidence="8">Ethylene-responsive transcription factor protein</fullName>
    </submittedName>
</protein>
<feature type="region of interest" description="Disordered" evidence="6">
    <location>
        <begin position="56"/>
        <end position="82"/>
    </location>
</feature>
<evidence type="ECO:0000256" key="6">
    <source>
        <dbReference type="SAM" id="MobiDB-lite"/>
    </source>
</evidence>
<comment type="caution">
    <text evidence="8">The sequence shown here is derived from an EMBL/GenBank/DDBJ whole genome shotgun (WGS) entry which is preliminary data.</text>
</comment>
<dbReference type="GO" id="GO:0009873">
    <property type="term" value="P:ethylene-activated signaling pathway"/>
    <property type="evidence" value="ECO:0007669"/>
    <property type="project" value="InterPro"/>
</dbReference>
<keyword evidence="9" id="KW-1185">Reference proteome</keyword>
<keyword evidence="4" id="KW-0804">Transcription</keyword>
<feature type="compositionally biased region" description="Low complexity" evidence="6">
    <location>
        <begin position="157"/>
        <end position="173"/>
    </location>
</feature>
<dbReference type="CDD" id="cd00018">
    <property type="entry name" value="AP2"/>
    <property type="match status" value="1"/>
</dbReference>
<dbReference type="GO" id="GO:0005634">
    <property type="term" value="C:nucleus"/>
    <property type="evidence" value="ECO:0007669"/>
    <property type="project" value="UniProtKB-SubCell"/>
</dbReference>
<accession>A0A7J6WZ51</accession>
<keyword evidence="3" id="KW-0238">DNA-binding</keyword>
<evidence type="ECO:0000256" key="1">
    <source>
        <dbReference type="ARBA" id="ARBA00004123"/>
    </source>
</evidence>
<dbReference type="PRINTS" id="PR00367">
    <property type="entry name" value="ETHRSPELEMNT"/>
</dbReference>
<dbReference type="Pfam" id="PF00847">
    <property type="entry name" value="AP2"/>
    <property type="match status" value="1"/>
</dbReference>
<evidence type="ECO:0000259" key="7">
    <source>
        <dbReference type="PROSITE" id="PS51032"/>
    </source>
</evidence>
<name>A0A7J6WZ51_THATH</name>
<dbReference type="InterPro" id="IPR016177">
    <property type="entry name" value="DNA-bd_dom_sf"/>
</dbReference>
<dbReference type="EMBL" id="JABWDY010008867">
    <property type="protein sequence ID" value="KAF5201868.1"/>
    <property type="molecule type" value="Genomic_DNA"/>
</dbReference>
<proteinExistence type="predicted"/>
<evidence type="ECO:0000256" key="4">
    <source>
        <dbReference type="ARBA" id="ARBA00023163"/>
    </source>
</evidence>
<dbReference type="PANTHER" id="PTHR31190:SF173">
    <property type="entry name" value="PATHOGENESIS-RELATED GENES TRANSCRIPTIONAL ACTIVATOR PTI5"/>
    <property type="match status" value="1"/>
</dbReference>
<dbReference type="AlphaFoldDB" id="A0A7J6WZ51"/>
<dbReference type="PROSITE" id="PS51032">
    <property type="entry name" value="AP2_ERF"/>
    <property type="match status" value="1"/>
</dbReference>
<feature type="region of interest" description="Disordered" evidence="6">
    <location>
        <begin position="154"/>
        <end position="192"/>
    </location>
</feature>
<evidence type="ECO:0000256" key="3">
    <source>
        <dbReference type="ARBA" id="ARBA00023125"/>
    </source>
</evidence>
<dbReference type="GO" id="GO:0003700">
    <property type="term" value="F:DNA-binding transcription factor activity"/>
    <property type="evidence" value="ECO:0007669"/>
    <property type="project" value="InterPro"/>
</dbReference>
<gene>
    <name evidence="8" type="ORF">FRX31_008547</name>
</gene>
<feature type="domain" description="AP2/ERF" evidence="7">
    <location>
        <begin position="82"/>
        <end position="140"/>
    </location>
</feature>
<dbReference type="PANTHER" id="PTHR31190">
    <property type="entry name" value="DNA-BINDING DOMAIN"/>
    <property type="match status" value="1"/>
</dbReference>
<sequence>MVPSLRCSSSKLGGGGGRGVSESELPLNENDSQDMVLYEVLNEAAMVMNNSNCSALSASTTSSHQERTRTGIEPTGQIGKKHYRGVRRRPWGKYAAEIRDSARHGARVWLGTFETAEEAALAYDRAAFNMRGAKALLNFPAEVVLASSSGDRFKFKSSTAASSSSVGSSSSGMSKRDAQSEPKNGPSPIQGL</sequence>
<evidence type="ECO:0000256" key="2">
    <source>
        <dbReference type="ARBA" id="ARBA00023015"/>
    </source>
</evidence>
<organism evidence="8 9">
    <name type="scientific">Thalictrum thalictroides</name>
    <name type="common">Rue-anemone</name>
    <name type="synonym">Anemone thalictroides</name>
    <dbReference type="NCBI Taxonomy" id="46969"/>
    <lineage>
        <taxon>Eukaryota</taxon>
        <taxon>Viridiplantae</taxon>
        <taxon>Streptophyta</taxon>
        <taxon>Embryophyta</taxon>
        <taxon>Tracheophyta</taxon>
        <taxon>Spermatophyta</taxon>
        <taxon>Magnoliopsida</taxon>
        <taxon>Ranunculales</taxon>
        <taxon>Ranunculaceae</taxon>
        <taxon>Thalictroideae</taxon>
        <taxon>Thalictrum</taxon>
    </lineage>
</organism>
<dbReference type="InterPro" id="IPR044808">
    <property type="entry name" value="ERF_plant"/>
</dbReference>
<reference evidence="8 9" key="1">
    <citation type="submission" date="2020-06" db="EMBL/GenBank/DDBJ databases">
        <title>Transcriptomic and genomic resources for Thalictrum thalictroides and T. hernandezii: Facilitating candidate gene discovery in an emerging model plant lineage.</title>
        <authorList>
            <person name="Arias T."/>
            <person name="Riano-Pachon D.M."/>
            <person name="Di Stilio V.S."/>
        </authorList>
    </citation>
    <scope>NUCLEOTIDE SEQUENCE [LARGE SCALE GENOMIC DNA]</scope>
    <source>
        <strain evidence="9">cv. WT478/WT964</strain>
        <tissue evidence="8">Leaves</tissue>
    </source>
</reference>
<dbReference type="OrthoDB" id="1920638at2759"/>
<feature type="region of interest" description="Disordered" evidence="6">
    <location>
        <begin position="1"/>
        <end position="28"/>
    </location>
</feature>
<keyword evidence="5" id="KW-0539">Nucleus</keyword>
<comment type="subcellular location">
    <subcellularLocation>
        <location evidence="1">Nucleus</location>
    </subcellularLocation>
</comment>
<dbReference type="Proteomes" id="UP000554482">
    <property type="component" value="Unassembled WGS sequence"/>
</dbReference>
<evidence type="ECO:0000313" key="8">
    <source>
        <dbReference type="EMBL" id="KAF5201868.1"/>
    </source>
</evidence>
<dbReference type="InterPro" id="IPR001471">
    <property type="entry name" value="AP2/ERF_dom"/>
</dbReference>
<evidence type="ECO:0000313" key="9">
    <source>
        <dbReference type="Proteomes" id="UP000554482"/>
    </source>
</evidence>
<dbReference type="GO" id="GO:0003677">
    <property type="term" value="F:DNA binding"/>
    <property type="evidence" value="ECO:0007669"/>
    <property type="project" value="UniProtKB-KW"/>
</dbReference>